<dbReference type="Proteomes" id="UP000182567">
    <property type="component" value="Chromosome"/>
</dbReference>
<dbReference type="Gene3D" id="1.20.58.360">
    <property type="entry name" value="Shigella T3SS effector IpaH defines"/>
    <property type="match status" value="1"/>
</dbReference>
<keyword evidence="6" id="KW-1035">Host cytoplasm</keyword>
<comment type="PTM">
    <text evidence="6">Ubiquitinated in the presence of host E1 ubiquitin-activating enzyme, E2 ubiquitin-conjugating enzyme and ubiquitin.</text>
</comment>
<dbReference type="GO" id="GO:0016567">
    <property type="term" value="P:protein ubiquitination"/>
    <property type="evidence" value="ECO:0007669"/>
    <property type="project" value="InterPro"/>
</dbReference>
<dbReference type="SUPFAM" id="SSF52058">
    <property type="entry name" value="L domain-like"/>
    <property type="match status" value="1"/>
</dbReference>
<evidence type="ECO:0000256" key="6">
    <source>
        <dbReference type="PROSITE-ProRule" id="PRU01398"/>
    </source>
</evidence>
<dbReference type="GO" id="GO:0061630">
    <property type="term" value="F:ubiquitin protein ligase activity"/>
    <property type="evidence" value="ECO:0007669"/>
    <property type="project" value="UniProtKB-EC"/>
</dbReference>
<keyword evidence="6" id="KW-0964">Secreted</keyword>
<evidence type="ECO:0000313" key="8">
    <source>
        <dbReference type="EMBL" id="APC16114.1"/>
    </source>
</evidence>
<comment type="catalytic activity">
    <reaction evidence="1">
        <text>S-ubiquitinyl-[E2 ubiquitin-conjugating enzyme]-L-cysteine + [acceptor protein]-L-lysine = [E2 ubiquitin-conjugating enzyme]-L-cysteine + N(6)-ubiquitinyl-[acceptor protein]-L-lysine.</text>
        <dbReference type="EC" id="2.3.2.27"/>
    </reaction>
</comment>
<dbReference type="EMBL" id="CP017886">
    <property type="protein sequence ID" value="APC16114.1"/>
    <property type="molecule type" value="Genomic_DNA"/>
</dbReference>
<dbReference type="PANTHER" id="PTHR45712:SF22">
    <property type="entry name" value="INSULIN-LIKE GROWTH FACTOR-BINDING PROTEIN COMPLEX ACID LABILE SUBUNIT"/>
    <property type="match status" value="1"/>
</dbReference>
<protein>
    <recommendedName>
        <fullName evidence="2">RING-type E3 ubiquitin transferase</fullName>
        <ecNumber evidence="2">2.3.2.27</ecNumber>
    </recommendedName>
</protein>
<name>A0A1J0EJ35_9PSED</name>
<accession>A0A1J0EJ35</accession>
<feature type="active site" description="Glycyl thioester intermediate" evidence="6">
    <location>
        <position position="1494"/>
    </location>
</feature>
<dbReference type="OrthoDB" id="1467561at2"/>
<dbReference type="Pfam" id="PF20178">
    <property type="entry name" value="ToxA_N"/>
    <property type="match status" value="2"/>
</dbReference>
<organism evidence="8 9">
    <name type="scientific">Pseudomonas frederiksbergensis</name>
    <dbReference type="NCBI Taxonomy" id="104087"/>
    <lineage>
        <taxon>Bacteria</taxon>
        <taxon>Pseudomonadati</taxon>
        <taxon>Pseudomonadota</taxon>
        <taxon>Gammaproteobacteria</taxon>
        <taxon>Pseudomonadales</taxon>
        <taxon>Pseudomonadaceae</taxon>
        <taxon>Pseudomonas</taxon>
    </lineage>
</organism>
<dbReference type="Gene3D" id="3.80.10.10">
    <property type="entry name" value="Ribonuclease Inhibitor"/>
    <property type="match status" value="1"/>
</dbReference>
<dbReference type="InterPro" id="IPR003591">
    <property type="entry name" value="Leu-rich_rpt_typical-subtyp"/>
</dbReference>
<dbReference type="InterPro" id="IPR046673">
    <property type="entry name" value="ToxA_N"/>
</dbReference>
<gene>
    <name evidence="8" type="ORF">BLL42_10380</name>
</gene>
<evidence type="ECO:0000256" key="3">
    <source>
        <dbReference type="ARBA" id="ARBA00022614"/>
    </source>
</evidence>
<dbReference type="Pfam" id="PF14496">
    <property type="entry name" value="NEL"/>
    <property type="match status" value="1"/>
</dbReference>
<dbReference type="InterPro" id="IPR032675">
    <property type="entry name" value="LRR_dom_sf"/>
</dbReference>
<dbReference type="PROSITE" id="PS52053">
    <property type="entry name" value="NEL"/>
    <property type="match status" value="1"/>
</dbReference>
<keyword evidence="4" id="KW-0677">Repeat</keyword>
<dbReference type="InterPro" id="IPR050333">
    <property type="entry name" value="SLRP"/>
</dbReference>
<sequence length="1757" mass="198401">MSDLQGSNSTSTHSAIRVNESVHTQRMTEVIPAAIKKASPSLLESMLPLKATMPDWYVNTREIDRRYLKDLINERWRLQGELDELLEDLQSDIDAFGKRLLTTLLQSNFNADEDPEALSLHLYVPDSILGIDNGATRIRRSSLLAAALHNFEEAETQEGAFRSESGVFRNDSRGQPRHIKIITPARFASLCRRLDIGGQYQTHIKAKLLPTDPDAKLRLQKSSVASEKAAFRSSAFIARLKGDVSAYAYDRLREVIEEKQEISFHGLPLRSHRLSLMGFRLTSVVLFSAVGEASALKKAVDALTPDSVKFWLDWSRRIPFLSGNEYEKFKLIEAFFANGPTGVGDEMLRNEDIYQQSRLTGPLIAYVPDDPDHPLKEYASLAEFMKALISQLRDPDYQAFFSRFVAQKDKGHFFARVNERLKTMTWHQREPLDMGPWWRETAVENPDAEPITHLIANNVWIALFQERRDKVIGDARFIAVPTGDEDATSRWKRLTSYLDIGWNVFSFGAMLVPGLNEAVLGIMVAQMLAEVAEGVEDWSKGDKEQASACINGVLINFAQLALMGAAHVIPKTPVAPVAISPFVENLKVVQVNGKERLWNPDLSPYEHPVTLPPASAPNELGLYPHEGKEVLRLDDKHYVVAQDPETGLHRLKHPDRPGAYQPLLEHNGAGSWKTELDRPLEWDKNRLLRRAGGVTDAMSDESLKQVLTVSGVKEDALRRMHVEHEAPPAMLVDSLERFKVYADAGELGKQILAGRIPAALENSIPAFMIELPRWPESRAITLFDGPGLEGTSYDFGNVMVKPERQIKLTRAELRAGQLPQRVIENFSEPEVHELLGQSISSDRQVRIDELRKRLAGQAEQNRQRTFETLYKQQDVSDDFRVRLLRNAYPQLPVVVAEELLRDASPEALRHLTEKRRVPLSLRERARTAQARVRSSRAYEGLYLESLEGSDTRRLELASLAAMPGWSAEVRIEIRAWSFTGELQASVGPEAAPIRKVLFFDEKGLYHARDEHALHLHNGDNFYASVLHALPDSERKALGFEIHEGDKLKQALQRSPLSHERFDSVLEQHPVRKPAYDPKVMRLRGGMPGYARQMSVGTIRQRLGWLYPGFSEAEVGELMSGFGAAAPERLKALEDEFDQLALSLNRWVNAPATLPSTGVVAALETRSRQQLSATLKQCWQRTGPAGIEVPGIVRPQALILDGQSMNRHIASMPKLTANFDHVTRLSIRQADMLASQAHFLEPFRQLRSLDVTGNLLNRLPPAIGEMHYFEDLGLSDNRIELTHQAVARLKGMIRLQVLGFRGNPLRLVPDISRMPDLHMLNLENTGIDSWPTGLFAQARPRNIYLDLRNNHISRIPNVAPGSFRAELLARTLLSRGPEWISPETLDTLRLYTESVGLDPERPYPPRGTLDSTQWAEGMTDHWQARQAIWDAVEDEYNSEYFFNELRRLTRSADFMAGGLYRQELTVKVWRMLEAMEENSELRTTIFAEAVARTQCVDGATQLFNVLGMKVLVHEIYGLGNSALIEAELLELAKGKSRLDEIERIAEHHIAERIRQGEQIQRVDADGNVRGTIDVVEVHLAFTTELAKPDSLNGLDLPWQSRSMQFRNIAGVSAQEIESARLRVLDLEQGDLLRDSIADQPFWKSYVEGANRARIRPLDRKMNALYEFRVALDERAEGAALPPEEKDRLKTQIRTLAFELGKPESDFAPGKVMTDDEFSEQYNVLRVEKENLLKVLTQQAMDRAKMQRVEIPFTVESNG</sequence>
<feature type="domain" description="NEL" evidence="7">
    <location>
        <begin position="1405"/>
        <end position="1718"/>
    </location>
</feature>
<dbReference type="PANTHER" id="PTHR45712">
    <property type="entry name" value="AGAP008170-PA"/>
    <property type="match status" value="1"/>
</dbReference>
<reference evidence="9" key="1">
    <citation type="submission" date="2016-10" db="EMBL/GenBank/DDBJ databases">
        <title>Pseudomonas frederiksbergensis ERGS4:02 complete genome.</title>
        <authorList>
            <person name="Kumar R."/>
            <person name="Acharya V."/>
            <person name="Singh D."/>
        </authorList>
    </citation>
    <scope>NUCLEOTIDE SEQUENCE [LARGE SCALE GENOMIC DNA]</scope>
    <source>
        <strain evidence="9">ERGS4:02</strain>
    </source>
</reference>
<keyword evidence="6" id="KW-0808">Transferase</keyword>
<evidence type="ECO:0000256" key="1">
    <source>
        <dbReference type="ARBA" id="ARBA00000900"/>
    </source>
</evidence>
<evidence type="ECO:0000256" key="4">
    <source>
        <dbReference type="ARBA" id="ARBA00022737"/>
    </source>
</evidence>
<evidence type="ECO:0000256" key="5">
    <source>
        <dbReference type="ARBA" id="ARBA00023026"/>
    </source>
</evidence>
<keyword evidence="5" id="KW-0843">Virulence</keyword>
<keyword evidence="6" id="KW-0833">Ubl conjugation pathway</keyword>
<keyword evidence="3" id="KW-0433">Leucine-rich repeat</keyword>
<dbReference type="SMART" id="SM00369">
    <property type="entry name" value="LRR_TYP"/>
    <property type="match status" value="3"/>
</dbReference>
<dbReference type="GO" id="GO:0005576">
    <property type="term" value="C:extracellular region"/>
    <property type="evidence" value="ECO:0007669"/>
    <property type="project" value="UniProtKB-UniRule"/>
</dbReference>
<dbReference type="EC" id="2.3.2.27" evidence="2"/>
<evidence type="ECO:0000313" key="9">
    <source>
        <dbReference type="Proteomes" id="UP000182567"/>
    </source>
</evidence>
<evidence type="ECO:0000256" key="2">
    <source>
        <dbReference type="ARBA" id="ARBA00012483"/>
    </source>
</evidence>
<comment type="similarity">
    <text evidence="6">Belongs to the LRR-containing bacterial E3 ligase family.</text>
</comment>
<proteinExistence type="inferred from homology"/>
<dbReference type="InterPro" id="IPR029487">
    <property type="entry name" value="NEL_dom"/>
</dbReference>
<keyword evidence="6" id="KW-0832">Ubl conjugation</keyword>
<evidence type="ECO:0000259" key="7">
    <source>
        <dbReference type="PROSITE" id="PS52053"/>
    </source>
</evidence>